<dbReference type="RefSeq" id="WP_167917613.1">
    <property type="nucleotide sequence ID" value="NZ_JAAVJS010000008.1"/>
</dbReference>
<protein>
    <recommendedName>
        <fullName evidence="4">PH domain-containing protein</fullName>
    </recommendedName>
</protein>
<comment type="caution">
    <text evidence="2">The sequence shown here is derived from an EMBL/GenBank/DDBJ whole genome shotgun (WGS) entry which is preliminary data.</text>
</comment>
<keyword evidence="1" id="KW-0812">Transmembrane</keyword>
<evidence type="ECO:0000313" key="2">
    <source>
        <dbReference type="EMBL" id="NJX15371.1"/>
    </source>
</evidence>
<dbReference type="EMBL" id="JAAVJS010000008">
    <property type="protein sequence ID" value="NJX15371.1"/>
    <property type="molecule type" value="Genomic_DNA"/>
</dbReference>
<reference evidence="2 3" key="1">
    <citation type="submission" date="2020-03" db="EMBL/GenBank/DDBJ databases">
        <title>Tamlana sp. nov, isolated from XXX.</title>
        <authorList>
            <person name="Cao W.R."/>
        </authorList>
    </citation>
    <scope>NUCLEOTIDE SEQUENCE [LARGE SCALE GENOMIC DNA]</scope>
    <source>
        <strain evidence="2 3">HST1-43</strain>
    </source>
</reference>
<accession>A0ABX1DAJ1</accession>
<gene>
    <name evidence="2" type="ORF">HC176_07695</name>
</gene>
<name>A0ABX1DAJ1_9FLAO</name>
<proteinExistence type="predicted"/>
<evidence type="ECO:0008006" key="4">
    <source>
        <dbReference type="Google" id="ProtNLM"/>
    </source>
</evidence>
<dbReference type="Proteomes" id="UP000760545">
    <property type="component" value="Unassembled WGS sequence"/>
</dbReference>
<sequence length="133" mass="15642">MIKIKYKKKRLYSNLVIGVVWLVFAVFHLANEEKIDWTDYGYCGISLMYLLQFIYEYVNQYLTINNNVIKKHGIFGKALKFSEVENFKIFAGEYILQTQSAELRIDTNVIENTSLTRLNKIIEKHELPGAHFK</sequence>
<evidence type="ECO:0000313" key="3">
    <source>
        <dbReference type="Proteomes" id="UP000760545"/>
    </source>
</evidence>
<keyword evidence="3" id="KW-1185">Reference proteome</keyword>
<evidence type="ECO:0000256" key="1">
    <source>
        <dbReference type="SAM" id="Phobius"/>
    </source>
</evidence>
<keyword evidence="1" id="KW-1133">Transmembrane helix</keyword>
<keyword evidence="1" id="KW-0472">Membrane</keyword>
<feature type="transmembrane region" description="Helical" evidence="1">
    <location>
        <begin position="37"/>
        <end position="55"/>
    </location>
</feature>
<feature type="transmembrane region" description="Helical" evidence="1">
    <location>
        <begin position="12"/>
        <end position="31"/>
    </location>
</feature>
<organism evidence="2 3">
    <name type="scientific">Tamlana crocina</name>
    <dbReference type="NCBI Taxonomy" id="393006"/>
    <lineage>
        <taxon>Bacteria</taxon>
        <taxon>Pseudomonadati</taxon>
        <taxon>Bacteroidota</taxon>
        <taxon>Flavobacteriia</taxon>
        <taxon>Flavobacteriales</taxon>
        <taxon>Flavobacteriaceae</taxon>
        <taxon>Tamlana</taxon>
    </lineage>
</organism>